<feature type="region of interest" description="Disordered" evidence="1">
    <location>
        <begin position="181"/>
        <end position="200"/>
    </location>
</feature>
<keyword evidence="2" id="KW-0732">Signal</keyword>
<keyword evidence="4" id="KW-1185">Reference proteome</keyword>
<evidence type="ECO:0000256" key="2">
    <source>
        <dbReference type="SAM" id="SignalP"/>
    </source>
</evidence>
<dbReference type="PANTHER" id="PTHR33107">
    <property type="entry name" value="KUNITZ TRYPSIN INHIBITOR 2"/>
    <property type="match status" value="1"/>
</dbReference>
<dbReference type="Pfam" id="PF00197">
    <property type="entry name" value="Kunitz_legume"/>
    <property type="match status" value="1"/>
</dbReference>
<sequence>MKTSAVITLLLVALTASSVGGENEAVIDTNANPVMANTPYRVSTFIAAFPEYLSRQTFHANVSSCRERAVSTFKNIFPGRGEPVVFVLPPSSSGDNVVRISTELNIKFTYPSRCNESGIWRVSRLEDKTSFETVLQDGAESRNDSTFTVRKTVRGTYKFFFGSSVDLDDNSTEIIGDHIYAMRPGSGEPSKDDTVSSDTV</sequence>
<reference evidence="3" key="1">
    <citation type="submission" date="2020-01" db="EMBL/GenBank/DDBJ databases">
        <authorList>
            <person name="Mishra B."/>
        </authorList>
    </citation>
    <scope>NUCLEOTIDE SEQUENCE [LARGE SCALE GENOMIC DNA]</scope>
</reference>
<dbReference type="AlphaFoldDB" id="A0A6D2L1H1"/>
<dbReference type="Gene3D" id="2.80.10.50">
    <property type="match status" value="1"/>
</dbReference>
<evidence type="ECO:0000313" key="4">
    <source>
        <dbReference type="Proteomes" id="UP000467841"/>
    </source>
</evidence>
<feature type="chain" id="PRO_5025516341" evidence="2">
    <location>
        <begin position="22"/>
        <end position="200"/>
    </location>
</feature>
<name>A0A6D2L1H1_9BRAS</name>
<gene>
    <name evidence="3" type="ORF">MERR_LOCUS45542</name>
</gene>
<dbReference type="InterPro" id="IPR002160">
    <property type="entry name" value="Prot_inh_Kunz-lg"/>
</dbReference>
<dbReference type="Proteomes" id="UP000467841">
    <property type="component" value="Unassembled WGS sequence"/>
</dbReference>
<accession>A0A6D2L1H1</accession>
<dbReference type="InterPro" id="IPR011065">
    <property type="entry name" value="Kunitz_inhibitor_STI-like_sf"/>
</dbReference>
<dbReference type="OrthoDB" id="1058548at2759"/>
<comment type="caution">
    <text evidence="3">The sequence shown here is derived from an EMBL/GenBank/DDBJ whole genome shotgun (WGS) entry which is preliminary data.</text>
</comment>
<evidence type="ECO:0000256" key="1">
    <source>
        <dbReference type="SAM" id="MobiDB-lite"/>
    </source>
</evidence>
<evidence type="ECO:0000313" key="3">
    <source>
        <dbReference type="EMBL" id="CAA7058306.1"/>
    </source>
</evidence>
<dbReference type="SUPFAM" id="SSF50386">
    <property type="entry name" value="STI-like"/>
    <property type="match status" value="1"/>
</dbReference>
<feature type="signal peptide" evidence="2">
    <location>
        <begin position="1"/>
        <end position="21"/>
    </location>
</feature>
<dbReference type="GO" id="GO:0004866">
    <property type="term" value="F:endopeptidase inhibitor activity"/>
    <property type="evidence" value="ECO:0007669"/>
    <property type="project" value="InterPro"/>
</dbReference>
<dbReference type="SMART" id="SM00452">
    <property type="entry name" value="STI"/>
    <property type="match status" value="1"/>
</dbReference>
<dbReference type="PANTHER" id="PTHR33107:SF35">
    <property type="entry name" value="KUNITZ TRYPSIN INHIBITOR 6-RELATED"/>
    <property type="match status" value="1"/>
</dbReference>
<proteinExistence type="predicted"/>
<organism evidence="3 4">
    <name type="scientific">Microthlaspi erraticum</name>
    <dbReference type="NCBI Taxonomy" id="1685480"/>
    <lineage>
        <taxon>Eukaryota</taxon>
        <taxon>Viridiplantae</taxon>
        <taxon>Streptophyta</taxon>
        <taxon>Embryophyta</taxon>
        <taxon>Tracheophyta</taxon>
        <taxon>Spermatophyta</taxon>
        <taxon>Magnoliopsida</taxon>
        <taxon>eudicotyledons</taxon>
        <taxon>Gunneridae</taxon>
        <taxon>Pentapetalae</taxon>
        <taxon>rosids</taxon>
        <taxon>malvids</taxon>
        <taxon>Brassicales</taxon>
        <taxon>Brassicaceae</taxon>
        <taxon>Coluteocarpeae</taxon>
        <taxon>Microthlaspi</taxon>
    </lineage>
</organism>
<dbReference type="EMBL" id="CACVBM020001718">
    <property type="protein sequence ID" value="CAA7058306.1"/>
    <property type="molecule type" value="Genomic_DNA"/>
</dbReference>
<protein>
    <submittedName>
        <fullName evidence="3">Uncharacterized protein</fullName>
    </submittedName>
</protein>